<reference evidence="2 3" key="1">
    <citation type="submission" date="2018-01" db="EMBL/GenBank/DDBJ databases">
        <title>The whole genome sequencing and assembly of Halobacillus litoralis ERB031 strain.</title>
        <authorList>
            <person name="Lee S.-J."/>
            <person name="Park M.-K."/>
            <person name="Kim J.-Y."/>
            <person name="Lee Y.-J."/>
            <person name="Yi H."/>
            <person name="Bahn Y.-S."/>
            <person name="Kim J.F."/>
            <person name="Lee D.-W."/>
        </authorList>
    </citation>
    <scope>NUCLEOTIDE SEQUENCE [LARGE SCALE GENOMIC DNA]</scope>
    <source>
        <strain evidence="2 3">ERB 031</strain>
    </source>
</reference>
<organism evidence="2 3">
    <name type="scientific">Halobacillus litoralis</name>
    <dbReference type="NCBI Taxonomy" id="45668"/>
    <lineage>
        <taxon>Bacteria</taxon>
        <taxon>Bacillati</taxon>
        <taxon>Bacillota</taxon>
        <taxon>Bacilli</taxon>
        <taxon>Bacillales</taxon>
        <taxon>Bacillaceae</taxon>
        <taxon>Halobacillus</taxon>
    </lineage>
</organism>
<gene>
    <name evidence="2" type="primary">yqfD</name>
    <name evidence="2" type="ORF">HLI_18995</name>
</gene>
<dbReference type="KEGG" id="hli:HLI_18995"/>
<dbReference type="AlphaFoldDB" id="A0A410MHI3"/>
<dbReference type="RefSeq" id="WP_128526420.1">
    <property type="nucleotide sequence ID" value="NZ_CP026118.1"/>
</dbReference>
<evidence type="ECO:0000313" key="3">
    <source>
        <dbReference type="Proteomes" id="UP000287756"/>
    </source>
</evidence>
<sequence>MKNQHDFFHGIMTVQVEGKLIEPFLQACTRRGCQITDLKRIDESAVIMSIRLKDWTVLRQIRKKYRCKLTIKSGKGVPFLYKHLLRKVSLLVAFFAAIAVIFLLANTLWSIKVEGLTPELESNVEEKLNSYGVSPGKLTIGMSDPNELQQKLLDDIPDLLWIGVKKQGTSYHLYGVEKTRHDTDMNKKPSNLVASKKGMVVETFIKKGRPMVSVYDVVKKGQVLATGQLVEEENIFVHSDGDVIAETWYKVEQNLPMKQVMLLTDGTVESEYHLQIADIKLPIWGWWRGNEGRFREETFVSDWKLFGIRSPFNIKTTDHYSVDPKAYESSKKELEKLGVATAKRSLQQELDVDAEIKEEKVLHLGEENGKVKLILLYKVHENIAVTKYISQGD</sequence>
<evidence type="ECO:0000256" key="1">
    <source>
        <dbReference type="SAM" id="Phobius"/>
    </source>
</evidence>
<feature type="transmembrane region" description="Helical" evidence="1">
    <location>
        <begin position="88"/>
        <end position="109"/>
    </location>
</feature>
<evidence type="ECO:0000313" key="2">
    <source>
        <dbReference type="EMBL" id="QAS54150.1"/>
    </source>
</evidence>
<dbReference type="Proteomes" id="UP000287756">
    <property type="component" value="Chromosome"/>
</dbReference>
<dbReference type="Pfam" id="PF06898">
    <property type="entry name" value="YqfD"/>
    <property type="match status" value="1"/>
</dbReference>
<protein>
    <submittedName>
        <fullName evidence="2">Sporulation protein YqfD</fullName>
    </submittedName>
</protein>
<keyword evidence="1" id="KW-0812">Transmembrane</keyword>
<dbReference type="InterPro" id="IPR010690">
    <property type="entry name" value="YqfD"/>
</dbReference>
<accession>A0A410MHI3</accession>
<dbReference type="EMBL" id="CP026118">
    <property type="protein sequence ID" value="QAS54150.1"/>
    <property type="molecule type" value="Genomic_DNA"/>
</dbReference>
<dbReference type="PIRSF" id="PIRSF029895">
    <property type="entry name" value="SpoIV"/>
    <property type="match status" value="1"/>
</dbReference>
<dbReference type="NCBIfam" id="TIGR02876">
    <property type="entry name" value="spore_yqfD"/>
    <property type="match status" value="1"/>
</dbReference>
<keyword evidence="1" id="KW-1133">Transmembrane helix</keyword>
<proteinExistence type="predicted"/>
<name>A0A410MHI3_9BACI</name>
<keyword evidence="1" id="KW-0472">Membrane</keyword>
<dbReference type="OrthoDB" id="1640349at2"/>